<dbReference type="EMBL" id="RAUE01000010">
    <property type="protein sequence ID" value="MBA0310428.1"/>
    <property type="molecule type" value="Genomic_DNA"/>
</dbReference>
<organism evidence="1 2">
    <name type="scientific">Stenotrophomonas maltophilia</name>
    <name type="common">Pseudomonas maltophilia</name>
    <name type="synonym">Xanthomonas maltophilia</name>
    <dbReference type="NCBI Taxonomy" id="40324"/>
    <lineage>
        <taxon>Bacteria</taxon>
        <taxon>Pseudomonadati</taxon>
        <taxon>Pseudomonadota</taxon>
        <taxon>Gammaproteobacteria</taxon>
        <taxon>Lysobacterales</taxon>
        <taxon>Lysobacteraceae</taxon>
        <taxon>Stenotrophomonas</taxon>
        <taxon>Stenotrophomonas maltophilia group</taxon>
    </lineage>
</organism>
<name>A0AAW3S110_STEMA</name>
<accession>A0AAW3S110</accession>
<proteinExistence type="predicted"/>
<dbReference type="AlphaFoldDB" id="A0AAW3S110"/>
<protein>
    <submittedName>
        <fullName evidence="1">Uncharacterized protein</fullName>
    </submittedName>
</protein>
<comment type="caution">
    <text evidence="1">The sequence shown here is derived from an EMBL/GenBank/DDBJ whole genome shotgun (WGS) entry which is preliminary data.</text>
</comment>
<gene>
    <name evidence="1" type="ORF">D7Y33_05265</name>
</gene>
<dbReference type="Proteomes" id="UP000822271">
    <property type="component" value="Unassembled WGS sequence"/>
</dbReference>
<sequence>MAADQLITAAQAKHTARVLLTECRARRHGLGFWFAFNAAQRARKRAAAPAPLLAVPRAPALPAQLDLFV</sequence>
<reference evidence="1" key="2">
    <citation type="journal article" date="2020" name="Front. Microbiol.">
        <title>Genetic Variants of the DSF Quorum Sensing System in Stenotrophomonas maltophilia Influence Virulence and Resistance Phenotypes Among Genotypically Diverse Clinical Isolates.</title>
        <authorList>
            <person name="Yero D."/>
            <person name="Huedo P."/>
            <person name="Conchillo-Sole O."/>
            <person name="Martinez-Servat S."/>
            <person name="Mamat U."/>
            <person name="Coves X."/>
            <person name="Llanas F."/>
            <person name="Roca I."/>
            <person name="Vila J."/>
            <person name="Schaible U.E."/>
            <person name="Daura X."/>
            <person name="Gibert I."/>
        </authorList>
    </citation>
    <scope>NUCLEOTIDE SEQUENCE</scope>
    <source>
        <strain evidence="1">OG156</strain>
    </source>
</reference>
<evidence type="ECO:0000313" key="1">
    <source>
        <dbReference type="EMBL" id="MBA0310428.1"/>
    </source>
</evidence>
<reference evidence="1" key="1">
    <citation type="submission" date="2018-09" db="EMBL/GenBank/DDBJ databases">
        <authorList>
            <person name="Groschel M."/>
            <person name="Kohl T."/>
            <person name="Conchillo-Sole O."/>
            <person name="Mamat U."/>
            <person name="Yero D."/>
            <person name="Niemann S."/>
            <person name="Daura X."/>
            <person name="Gibert I."/>
        </authorList>
    </citation>
    <scope>NUCLEOTIDE SEQUENCE</scope>
    <source>
        <strain evidence="1">OG156</strain>
    </source>
</reference>
<evidence type="ECO:0000313" key="2">
    <source>
        <dbReference type="Proteomes" id="UP000822271"/>
    </source>
</evidence>